<dbReference type="AlphaFoldDB" id="A0A8J6J3I7"/>
<sequence>MKMPNPIAIRFAKLIFSILSITVLGVIFAMISHDHKLLILSAGVAITGGVKACSFYRQVSRQQYECLEGLLVQEQVNIHRKRHAIVLELENGSHVQRVLDGRYKLKAGSLYRFYLKKQTNDLPNLPETLQPSSTVFGFEELSFSTSKQI</sequence>
<name>A0A8J6J3I7_9FIRM</name>
<evidence type="ECO:0000313" key="2">
    <source>
        <dbReference type="EMBL" id="MBC5716946.1"/>
    </source>
</evidence>
<dbReference type="RefSeq" id="WP_186878265.1">
    <property type="nucleotide sequence ID" value="NZ_JACOPN010000003.1"/>
</dbReference>
<protein>
    <submittedName>
        <fullName evidence="2">Uncharacterized protein</fullName>
    </submittedName>
</protein>
<keyword evidence="1" id="KW-0812">Transmembrane</keyword>
<organism evidence="2 3">
    <name type="scientific">Flintibacter faecis</name>
    <dbReference type="NCBI Taxonomy" id="2763047"/>
    <lineage>
        <taxon>Bacteria</taxon>
        <taxon>Bacillati</taxon>
        <taxon>Bacillota</taxon>
        <taxon>Clostridia</taxon>
        <taxon>Eubacteriales</taxon>
        <taxon>Flintibacter</taxon>
    </lineage>
</organism>
<keyword evidence="1" id="KW-0472">Membrane</keyword>
<feature type="transmembrane region" description="Helical" evidence="1">
    <location>
        <begin position="37"/>
        <end position="56"/>
    </location>
</feature>
<proteinExistence type="predicted"/>
<dbReference type="EMBL" id="JACOPN010000003">
    <property type="protein sequence ID" value="MBC5716946.1"/>
    <property type="molecule type" value="Genomic_DNA"/>
</dbReference>
<evidence type="ECO:0000313" key="3">
    <source>
        <dbReference type="Proteomes" id="UP000602260"/>
    </source>
</evidence>
<dbReference type="Proteomes" id="UP000602260">
    <property type="component" value="Unassembled WGS sequence"/>
</dbReference>
<keyword evidence="1" id="KW-1133">Transmembrane helix</keyword>
<accession>A0A8J6J3I7</accession>
<feature type="transmembrane region" description="Helical" evidence="1">
    <location>
        <begin position="12"/>
        <end position="31"/>
    </location>
</feature>
<reference evidence="2" key="1">
    <citation type="submission" date="2020-08" db="EMBL/GenBank/DDBJ databases">
        <title>Genome public.</title>
        <authorList>
            <person name="Liu C."/>
            <person name="Sun Q."/>
        </authorList>
    </citation>
    <scope>NUCLEOTIDE SEQUENCE</scope>
    <source>
        <strain evidence="2">BX5</strain>
    </source>
</reference>
<comment type="caution">
    <text evidence="2">The sequence shown here is derived from an EMBL/GenBank/DDBJ whole genome shotgun (WGS) entry which is preliminary data.</text>
</comment>
<gene>
    <name evidence="2" type="ORF">H8S55_06405</name>
</gene>
<evidence type="ECO:0000256" key="1">
    <source>
        <dbReference type="SAM" id="Phobius"/>
    </source>
</evidence>
<keyword evidence="3" id="KW-1185">Reference proteome</keyword>